<dbReference type="Proteomes" id="UP000094329">
    <property type="component" value="Unassembled WGS sequence"/>
</dbReference>
<name>A0ABX3A462_9GAMM</name>
<dbReference type="InterPro" id="IPR045324">
    <property type="entry name" value="Small_multidrug_res"/>
</dbReference>
<evidence type="ECO:0000256" key="7">
    <source>
        <dbReference type="ARBA" id="ARBA00038151"/>
    </source>
</evidence>
<keyword evidence="3" id="KW-1003">Cell membrane</keyword>
<dbReference type="SUPFAM" id="SSF103481">
    <property type="entry name" value="Multidrug resistance efflux transporter EmrE"/>
    <property type="match status" value="1"/>
</dbReference>
<evidence type="ECO:0000256" key="4">
    <source>
        <dbReference type="ARBA" id="ARBA00022692"/>
    </source>
</evidence>
<evidence type="ECO:0000313" key="12">
    <source>
        <dbReference type="Proteomes" id="UP000094329"/>
    </source>
</evidence>
<feature type="transmembrane region" description="Helical" evidence="10">
    <location>
        <begin position="84"/>
        <end position="103"/>
    </location>
</feature>
<keyword evidence="5 10" id="KW-1133">Transmembrane helix</keyword>
<evidence type="ECO:0000256" key="6">
    <source>
        <dbReference type="ARBA" id="ARBA00023136"/>
    </source>
</evidence>
<evidence type="ECO:0000256" key="1">
    <source>
        <dbReference type="ARBA" id="ARBA00004651"/>
    </source>
</evidence>
<proteinExistence type="inferred from homology"/>
<comment type="similarity">
    <text evidence="7">Belongs to the drug/metabolite transporter (DMT) superfamily. Small multidrug resistance (SMR) (TC 2.A.7.1) family. Gdx/SugE subfamily.</text>
</comment>
<evidence type="ECO:0000313" key="11">
    <source>
        <dbReference type="EMBL" id="ODN42441.1"/>
    </source>
</evidence>
<accession>A0ABX3A462</accession>
<dbReference type="InterPro" id="IPR000390">
    <property type="entry name" value="Small_drug/metabolite_transptr"/>
</dbReference>
<evidence type="ECO:0000256" key="10">
    <source>
        <dbReference type="SAM" id="Phobius"/>
    </source>
</evidence>
<evidence type="ECO:0000256" key="3">
    <source>
        <dbReference type="ARBA" id="ARBA00022475"/>
    </source>
</evidence>
<keyword evidence="4 9" id="KW-0812">Transmembrane</keyword>
<dbReference type="EMBL" id="MDTU01000001">
    <property type="protein sequence ID" value="ODN42441.1"/>
    <property type="molecule type" value="Genomic_DNA"/>
</dbReference>
<keyword evidence="6 10" id="KW-0472">Membrane</keyword>
<dbReference type="Pfam" id="PF00893">
    <property type="entry name" value="Multi_Drug_Res"/>
    <property type="match status" value="1"/>
</dbReference>
<sequence length="117" mass="12426">MAWLYLAVASITEILWALALKFTNGFQEVAPSLIVAVCLVVSFYCLAMAVKTIPIGTAYAIWTGTGAAGTALLGMVIFDDSTALLRVLSITAIIAGVVGLKLFSSDKKELKRQEVIS</sequence>
<keyword evidence="2" id="KW-0813">Transport</keyword>
<comment type="subcellular location">
    <subcellularLocation>
        <location evidence="1 9">Cell membrane</location>
        <topology evidence="1 9">Multi-pass membrane protein</topology>
    </subcellularLocation>
</comment>
<protein>
    <recommendedName>
        <fullName evidence="8">Guanidinium exporter</fullName>
    </recommendedName>
</protein>
<feature type="transmembrane region" description="Helical" evidence="10">
    <location>
        <begin position="29"/>
        <end position="47"/>
    </location>
</feature>
<dbReference type="PANTHER" id="PTHR30561">
    <property type="entry name" value="SMR FAMILY PROTON-DEPENDENT DRUG EFFLUX TRANSPORTER SUGE"/>
    <property type="match status" value="1"/>
</dbReference>
<dbReference type="RefSeq" id="WP_069312238.1">
    <property type="nucleotide sequence ID" value="NZ_MDTU01000001.1"/>
</dbReference>
<evidence type="ECO:0000256" key="2">
    <source>
        <dbReference type="ARBA" id="ARBA00022448"/>
    </source>
</evidence>
<dbReference type="PANTHER" id="PTHR30561:SF0">
    <property type="entry name" value="GUANIDINIUM EXPORTER"/>
    <property type="match status" value="1"/>
</dbReference>
<evidence type="ECO:0000256" key="5">
    <source>
        <dbReference type="ARBA" id="ARBA00022989"/>
    </source>
</evidence>
<dbReference type="InterPro" id="IPR037185">
    <property type="entry name" value="EmrE-like"/>
</dbReference>
<feature type="transmembrane region" description="Helical" evidence="10">
    <location>
        <begin position="59"/>
        <end position="78"/>
    </location>
</feature>
<dbReference type="Gene3D" id="1.10.3730.20">
    <property type="match status" value="1"/>
</dbReference>
<organism evidence="11 12">
    <name type="scientific">Piscirickettsia litoralis</name>
    <dbReference type="NCBI Taxonomy" id="1891921"/>
    <lineage>
        <taxon>Bacteria</taxon>
        <taxon>Pseudomonadati</taxon>
        <taxon>Pseudomonadota</taxon>
        <taxon>Gammaproteobacteria</taxon>
        <taxon>Thiotrichales</taxon>
        <taxon>Piscirickettsiaceae</taxon>
        <taxon>Piscirickettsia</taxon>
    </lineage>
</organism>
<evidence type="ECO:0000256" key="9">
    <source>
        <dbReference type="RuleBase" id="RU003942"/>
    </source>
</evidence>
<gene>
    <name evidence="11" type="ORF">BGC07_05220</name>
</gene>
<comment type="caution">
    <text evidence="11">The sequence shown here is derived from an EMBL/GenBank/DDBJ whole genome shotgun (WGS) entry which is preliminary data.</text>
</comment>
<reference evidence="11 12" key="1">
    <citation type="submission" date="2016-08" db="EMBL/GenBank/DDBJ databases">
        <title>Draft genome sequence of Candidatus Piscirickettsia litoralis, from seawater.</title>
        <authorList>
            <person name="Wan X."/>
            <person name="Lee A.J."/>
            <person name="Hou S."/>
            <person name="Donachie S.P."/>
        </authorList>
    </citation>
    <scope>NUCLEOTIDE SEQUENCE [LARGE SCALE GENOMIC DNA]</scope>
    <source>
        <strain evidence="11 12">Y2</strain>
    </source>
</reference>
<evidence type="ECO:0000256" key="8">
    <source>
        <dbReference type="ARBA" id="ARBA00039168"/>
    </source>
</evidence>
<keyword evidence="12" id="KW-1185">Reference proteome</keyword>